<evidence type="ECO:0000313" key="5">
    <source>
        <dbReference type="EMBL" id="TQV90447.1"/>
    </source>
</evidence>
<feature type="domain" description="Zn(2)-C6 fungal-type" evidence="4">
    <location>
        <begin position="33"/>
        <end position="62"/>
    </location>
</feature>
<dbReference type="OrthoDB" id="5386330at2759"/>
<comment type="caution">
    <text evidence="5">The sequence shown here is derived from an EMBL/GenBank/DDBJ whole genome shotgun (WGS) entry which is preliminary data.</text>
</comment>
<evidence type="ECO:0000259" key="4">
    <source>
        <dbReference type="PROSITE" id="PS50048"/>
    </source>
</evidence>
<dbReference type="PROSITE" id="PS50048">
    <property type="entry name" value="ZN2_CY6_FUNGAL_2"/>
    <property type="match status" value="1"/>
</dbReference>
<dbReference type="GO" id="GO:0005634">
    <property type="term" value="C:nucleus"/>
    <property type="evidence" value="ECO:0007669"/>
    <property type="project" value="UniProtKB-SubCell"/>
</dbReference>
<dbReference type="SUPFAM" id="SSF57701">
    <property type="entry name" value="Zn2/Cys6 DNA-binding domain"/>
    <property type="match status" value="1"/>
</dbReference>
<dbReference type="Gene3D" id="4.10.240.10">
    <property type="entry name" value="Zn(2)-C6 fungal-type DNA-binding domain"/>
    <property type="match status" value="1"/>
</dbReference>
<protein>
    <submittedName>
        <fullName evidence="5">Fungal transcriptional regulatory protein</fullName>
    </submittedName>
</protein>
<name>A0A545ULW2_9HYPO</name>
<reference evidence="5 6" key="1">
    <citation type="journal article" date="2019" name="Appl. Microbiol. Biotechnol.">
        <title>Genome sequence of Isaria javanica and comparative genome analysis insights into family S53 peptidase evolution in fungal entomopathogens.</title>
        <authorList>
            <person name="Lin R."/>
            <person name="Zhang X."/>
            <person name="Xin B."/>
            <person name="Zou M."/>
            <person name="Gao Y."/>
            <person name="Qin F."/>
            <person name="Hu Q."/>
            <person name="Xie B."/>
            <person name="Cheng X."/>
        </authorList>
    </citation>
    <scope>NUCLEOTIDE SEQUENCE [LARGE SCALE GENOMIC DNA]</scope>
    <source>
        <strain evidence="5 6">IJ1G</strain>
    </source>
</reference>
<dbReference type="InterPro" id="IPR036864">
    <property type="entry name" value="Zn2-C6_fun-type_DNA-bd_sf"/>
</dbReference>
<keyword evidence="2" id="KW-0539">Nucleus</keyword>
<dbReference type="GO" id="GO:0008270">
    <property type="term" value="F:zinc ion binding"/>
    <property type="evidence" value="ECO:0007669"/>
    <property type="project" value="InterPro"/>
</dbReference>
<organism evidence="5 6">
    <name type="scientific">Cordyceps javanica</name>
    <dbReference type="NCBI Taxonomy" id="43265"/>
    <lineage>
        <taxon>Eukaryota</taxon>
        <taxon>Fungi</taxon>
        <taxon>Dikarya</taxon>
        <taxon>Ascomycota</taxon>
        <taxon>Pezizomycotina</taxon>
        <taxon>Sordariomycetes</taxon>
        <taxon>Hypocreomycetidae</taxon>
        <taxon>Hypocreales</taxon>
        <taxon>Cordycipitaceae</taxon>
        <taxon>Cordyceps</taxon>
    </lineage>
</organism>
<evidence type="ECO:0000313" key="6">
    <source>
        <dbReference type="Proteomes" id="UP000315783"/>
    </source>
</evidence>
<sequence>MSLAKRNNGEDSPAAHHQHMDAWNPAIHLAAHCCLECRTRRVICDKAEPECFKCRKKGIKCSGQGIECRFSPYMRKKSSAAKLKASTAAVTSGQSSSEAAGAASRLSKPGVSTDRKATPAQPASSKQYLWVDSEPMPGPSLRSTPIAPLVVPKMEDDPDSNALTDTPSYWSSASPSSSTSSQPDEVQDQDVKGKRVVPPISKPRTEDSLVVRTPAVKREPWPYGPSLTLQSTSSDSRFFFDHFSNFIASKMVVVDFHGNAYRQMILPLATQDAMVSQAVNVVSAFHLSQVVPSLRMKAEVNQQRVLSRLRQSALNPNPDQFFKLSNWVTILVLLVGDTITGSKNYVYLLDLLSQLSRAALSDESVPDAVKAFVKQQTHMFELFGSPLSSPQKGLEMLRRRSVDYLSFMSYCPYTPEQQVFVDKMTEIMRQACKIFENRASKTATPESSTASVEQMRQTVGDMDLETEGSHALVWPFFVAAAESALPEHRDFFASRLKQLFSNTRFGSIPVALDTLQYIWSKSDTTSWTDVVTRERQVLIM</sequence>
<feature type="compositionally biased region" description="Low complexity" evidence="3">
    <location>
        <begin position="89"/>
        <end position="104"/>
    </location>
</feature>
<dbReference type="STRING" id="43265.A0A545ULW2"/>
<evidence type="ECO:0000256" key="3">
    <source>
        <dbReference type="SAM" id="MobiDB-lite"/>
    </source>
</evidence>
<dbReference type="AlphaFoldDB" id="A0A545ULW2"/>
<proteinExistence type="predicted"/>
<evidence type="ECO:0000256" key="2">
    <source>
        <dbReference type="ARBA" id="ARBA00023242"/>
    </source>
</evidence>
<dbReference type="GO" id="GO:0000981">
    <property type="term" value="F:DNA-binding transcription factor activity, RNA polymerase II-specific"/>
    <property type="evidence" value="ECO:0007669"/>
    <property type="project" value="InterPro"/>
</dbReference>
<feature type="region of interest" description="Disordered" evidence="3">
    <location>
        <begin position="89"/>
        <end position="206"/>
    </location>
</feature>
<dbReference type="Pfam" id="PF11951">
    <property type="entry name" value="Fungal_trans_2"/>
    <property type="match status" value="2"/>
</dbReference>
<dbReference type="GO" id="GO:0045944">
    <property type="term" value="P:positive regulation of transcription by RNA polymerase II"/>
    <property type="evidence" value="ECO:0007669"/>
    <property type="project" value="TreeGrafter"/>
</dbReference>
<dbReference type="CDD" id="cd00067">
    <property type="entry name" value="GAL4"/>
    <property type="match status" value="1"/>
</dbReference>
<dbReference type="PANTHER" id="PTHR37534:SF17">
    <property type="entry name" value="ZN(2)-C6 FUNGAL-TYPE DOMAIN-CONTAINING PROTEIN"/>
    <property type="match status" value="1"/>
</dbReference>
<keyword evidence="6" id="KW-1185">Reference proteome</keyword>
<feature type="compositionally biased region" description="Low complexity" evidence="3">
    <location>
        <begin position="168"/>
        <end position="181"/>
    </location>
</feature>
<dbReference type="GO" id="GO:0000976">
    <property type="term" value="F:transcription cis-regulatory region binding"/>
    <property type="evidence" value="ECO:0007669"/>
    <property type="project" value="TreeGrafter"/>
</dbReference>
<dbReference type="EMBL" id="SPUK01000027">
    <property type="protein sequence ID" value="TQV90447.1"/>
    <property type="molecule type" value="Genomic_DNA"/>
</dbReference>
<gene>
    <name evidence="5" type="ORF">IF1G_10926</name>
</gene>
<dbReference type="InterPro" id="IPR021858">
    <property type="entry name" value="Fun_TF"/>
</dbReference>
<evidence type="ECO:0000256" key="1">
    <source>
        <dbReference type="ARBA" id="ARBA00004123"/>
    </source>
</evidence>
<accession>A0A545ULW2</accession>
<comment type="subcellular location">
    <subcellularLocation>
        <location evidence="1">Nucleus</location>
    </subcellularLocation>
</comment>
<dbReference type="Proteomes" id="UP000315783">
    <property type="component" value="Unassembled WGS sequence"/>
</dbReference>
<dbReference type="PANTHER" id="PTHR37534">
    <property type="entry name" value="TRANSCRIPTIONAL ACTIVATOR PROTEIN UGA3"/>
    <property type="match status" value="1"/>
</dbReference>
<dbReference type="InterPro" id="IPR001138">
    <property type="entry name" value="Zn2Cys6_DnaBD"/>
</dbReference>